<feature type="domain" description="POTRA" evidence="10">
    <location>
        <begin position="91"/>
        <end position="166"/>
    </location>
</feature>
<dbReference type="GO" id="GO:0008320">
    <property type="term" value="F:protein transmembrane transporter activity"/>
    <property type="evidence" value="ECO:0007669"/>
    <property type="project" value="TreeGrafter"/>
</dbReference>
<dbReference type="Pfam" id="PF08479">
    <property type="entry name" value="POTRA_2"/>
    <property type="match status" value="1"/>
</dbReference>
<dbReference type="GO" id="GO:0009279">
    <property type="term" value="C:cell outer membrane"/>
    <property type="evidence" value="ECO:0007669"/>
    <property type="project" value="UniProtKB-SubCell"/>
</dbReference>
<evidence type="ECO:0000313" key="11">
    <source>
        <dbReference type="EMBL" id="MBE9029595.1"/>
    </source>
</evidence>
<dbReference type="Gene3D" id="3.10.20.310">
    <property type="entry name" value="membrane protein fhac"/>
    <property type="match status" value="1"/>
</dbReference>
<keyword evidence="5" id="KW-0812">Transmembrane</keyword>
<dbReference type="EMBL" id="JADEXQ010000018">
    <property type="protein sequence ID" value="MBE9029595.1"/>
    <property type="molecule type" value="Genomic_DNA"/>
</dbReference>
<keyword evidence="4" id="KW-1134">Transmembrane beta strand</keyword>
<evidence type="ECO:0000256" key="9">
    <source>
        <dbReference type="SAM" id="MobiDB-lite"/>
    </source>
</evidence>
<keyword evidence="7" id="KW-0472">Membrane</keyword>
<evidence type="ECO:0000259" key="10">
    <source>
        <dbReference type="PROSITE" id="PS51779"/>
    </source>
</evidence>
<keyword evidence="3" id="KW-0813">Transport</keyword>
<dbReference type="PANTHER" id="PTHR34597">
    <property type="entry name" value="SLR1661 PROTEIN"/>
    <property type="match status" value="1"/>
</dbReference>
<reference evidence="11" key="1">
    <citation type="submission" date="2020-10" db="EMBL/GenBank/DDBJ databases">
        <authorList>
            <person name="Castelo-Branco R."/>
            <person name="Eusebio N."/>
            <person name="Adriana R."/>
            <person name="Vieira A."/>
            <person name="Brugerolle De Fraissinette N."/>
            <person name="Rezende De Castro R."/>
            <person name="Schneider M.P."/>
            <person name="Vasconcelos V."/>
            <person name="Leao P.N."/>
        </authorList>
    </citation>
    <scope>NUCLEOTIDE SEQUENCE</scope>
    <source>
        <strain evidence="11">LEGE 11480</strain>
    </source>
</reference>
<comment type="similarity">
    <text evidence="2">Belongs to the TPS (TC 1.B.20) family.</text>
</comment>
<evidence type="ECO:0000256" key="3">
    <source>
        <dbReference type="ARBA" id="ARBA00022448"/>
    </source>
</evidence>
<evidence type="ECO:0000313" key="12">
    <source>
        <dbReference type="Proteomes" id="UP000625316"/>
    </source>
</evidence>
<accession>A0A928VJQ2</accession>
<dbReference type="RefSeq" id="WP_264324411.1">
    <property type="nucleotide sequence ID" value="NZ_JADEXQ010000018.1"/>
</dbReference>
<protein>
    <submittedName>
        <fullName evidence="11">ShlB/FhaC/HecB family hemolysin secretion/activation protein</fullName>
    </submittedName>
</protein>
<keyword evidence="6" id="KW-0653">Protein transport</keyword>
<dbReference type="Proteomes" id="UP000625316">
    <property type="component" value="Unassembled WGS sequence"/>
</dbReference>
<dbReference type="Pfam" id="PF03865">
    <property type="entry name" value="ShlB"/>
    <property type="match status" value="1"/>
</dbReference>
<dbReference type="GO" id="GO:0046819">
    <property type="term" value="P:protein secretion by the type V secretion system"/>
    <property type="evidence" value="ECO:0007669"/>
    <property type="project" value="TreeGrafter"/>
</dbReference>
<keyword evidence="8" id="KW-0998">Cell outer membrane</keyword>
<organism evidence="11 12">
    <name type="scientific">Romeriopsis navalis LEGE 11480</name>
    <dbReference type="NCBI Taxonomy" id="2777977"/>
    <lineage>
        <taxon>Bacteria</taxon>
        <taxon>Bacillati</taxon>
        <taxon>Cyanobacteriota</taxon>
        <taxon>Cyanophyceae</taxon>
        <taxon>Leptolyngbyales</taxon>
        <taxon>Leptolyngbyaceae</taxon>
        <taxon>Romeriopsis</taxon>
        <taxon>Romeriopsis navalis</taxon>
    </lineage>
</organism>
<dbReference type="PROSITE" id="PS51779">
    <property type="entry name" value="POTRA"/>
    <property type="match status" value="1"/>
</dbReference>
<sequence length="588" mass="64485">MTGKAILPLKSVLLSVGLIYILTPTITSAQSSYDTAFRLATKLRDRQINPQPPALLPENSDQGLIKPDSKDTLPTPENTEVMPSESIPATVRVERFEFIGNTKFSQAELTAVTTPYMGKDLSFAELLNVRSRITQFYVDQGYVTTAALIPPQTMDKGVVKIRIVEGKLTEIAVKGNSRLRDTYIRKRIKLGVETPLNVPKLLTSLQQLRLNPRITNIAADLQAGIRPGTNRLVVEVSEADTFTTQFSLDNGRSPSVGSFRRKVQITENNLLGIGDSLSAGYTNTDGSNGIDLSYTLPINAREGTLSLSYGGTRSNIIERPFSVLDILARSRYYELSLRQPISQTPTQETGLGVSFSRQESQTELGLDQIGPFALSPGADTAGRTRISALRFFQDYTQRNETHVLALRSQFSFGLDWFGANVSGRNGVNDNGPDSRFFTWRGQGQWLKQFASNAQLLVKGDVQLAGSDLVPLEQFGLGGQLTVRGYRQDALLTDSGLLLSIEGRLPILQNRRSGGLLQVTPFLDLGTGWNISGNNPTTSTLVGAGVGLLWRQGTFSARLDWGLPLVKLDGEKRSLQEQGIYFSVNYAPF</sequence>
<comment type="subcellular location">
    <subcellularLocation>
        <location evidence="1">Cell outer membrane</location>
    </subcellularLocation>
</comment>
<dbReference type="GO" id="GO:0098046">
    <property type="term" value="C:type V protein secretion system complex"/>
    <property type="evidence" value="ECO:0007669"/>
    <property type="project" value="TreeGrafter"/>
</dbReference>
<evidence type="ECO:0000256" key="6">
    <source>
        <dbReference type="ARBA" id="ARBA00022927"/>
    </source>
</evidence>
<dbReference type="InterPro" id="IPR013686">
    <property type="entry name" value="Polypept-transport_assoc_ShlB"/>
</dbReference>
<evidence type="ECO:0000256" key="1">
    <source>
        <dbReference type="ARBA" id="ARBA00004442"/>
    </source>
</evidence>
<evidence type="ECO:0000256" key="5">
    <source>
        <dbReference type="ARBA" id="ARBA00022692"/>
    </source>
</evidence>
<keyword evidence="12" id="KW-1185">Reference proteome</keyword>
<dbReference type="InterPro" id="IPR034746">
    <property type="entry name" value="POTRA"/>
</dbReference>
<evidence type="ECO:0000256" key="7">
    <source>
        <dbReference type="ARBA" id="ARBA00023136"/>
    </source>
</evidence>
<dbReference type="InterPro" id="IPR051544">
    <property type="entry name" value="TPS_OM_transporter"/>
</dbReference>
<feature type="region of interest" description="Disordered" evidence="9">
    <location>
        <begin position="48"/>
        <end position="83"/>
    </location>
</feature>
<dbReference type="AlphaFoldDB" id="A0A928VJQ2"/>
<evidence type="ECO:0000256" key="8">
    <source>
        <dbReference type="ARBA" id="ARBA00023237"/>
    </source>
</evidence>
<evidence type="ECO:0000256" key="4">
    <source>
        <dbReference type="ARBA" id="ARBA00022452"/>
    </source>
</evidence>
<dbReference type="InterPro" id="IPR005565">
    <property type="entry name" value="Hemolysn_activator_HlyB_C"/>
</dbReference>
<proteinExistence type="inferred from homology"/>
<comment type="caution">
    <text evidence="11">The sequence shown here is derived from an EMBL/GenBank/DDBJ whole genome shotgun (WGS) entry which is preliminary data.</text>
</comment>
<evidence type="ECO:0000256" key="2">
    <source>
        <dbReference type="ARBA" id="ARBA00009055"/>
    </source>
</evidence>
<dbReference type="PANTHER" id="PTHR34597:SF1">
    <property type="entry name" value="HEME_HEMOPEXIN TRANSPORTER PROTEIN HUXB"/>
    <property type="match status" value="1"/>
</dbReference>
<name>A0A928VJQ2_9CYAN</name>
<gene>
    <name evidence="11" type="ORF">IQ266_07615</name>
</gene>
<dbReference type="Gene3D" id="2.40.160.50">
    <property type="entry name" value="membrane protein fhac: a member of the omp85/tpsb transporter family"/>
    <property type="match status" value="1"/>
</dbReference>